<organism evidence="1 2">
    <name type="scientific">Candidatus Nealsonbacteria bacterium RIFCSPLOWO2_12_FULL_39_31</name>
    <dbReference type="NCBI Taxonomy" id="1801676"/>
    <lineage>
        <taxon>Bacteria</taxon>
        <taxon>Candidatus Nealsoniibacteriota</taxon>
    </lineage>
</organism>
<dbReference type="EMBL" id="MHML01000018">
    <property type="protein sequence ID" value="OGZ26762.1"/>
    <property type="molecule type" value="Genomic_DNA"/>
</dbReference>
<dbReference type="Proteomes" id="UP000179122">
    <property type="component" value="Unassembled WGS sequence"/>
</dbReference>
<proteinExistence type="predicted"/>
<protein>
    <submittedName>
        <fullName evidence="1">Uncharacterized protein</fullName>
    </submittedName>
</protein>
<gene>
    <name evidence="1" type="ORF">A3F95_02655</name>
</gene>
<accession>A0A1G2EMI8</accession>
<comment type="caution">
    <text evidence="1">The sequence shown here is derived from an EMBL/GenBank/DDBJ whole genome shotgun (WGS) entry which is preliminary data.</text>
</comment>
<sequence length="69" mass="8280">MKILIHKQFVRNKKTYFYPPPPKMSSKLEKLLGKIEKDVKNSKNISPALISKREIKKYFQQFIPLMIWT</sequence>
<reference evidence="1 2" key="1">
    <citation type="journal article" date="2016" name="Nat. Commun.">
        <title>Thousands of microbial genomes shed light on interconnected biogeochemical processes in an aquifer system.</title>
        <authorList>
            <person name="Anantharaman K."/>
            <person name="Brown C.T."/>
            <person name="Hug L.A."/>
            <person name="Sharon I."/>
            <person name="Castelle C.J."/>
            <person name="Probst A.J."/>
            <person name="Thomas B.C."/>
            <person name="Singh A."/>
            <person name="Wilkins M.J."/>
            <person name="Karaoz U."/>
            <person name="Brodie E.L."/>
            <person name="Williams K.H."/>
            <person name="Hubbard S.S."/>
            <person name="Banfield J.F."/>
        </authorList>
    </citation>
    <scope>NUCLEOTIDE SEQUENCE [LARGE SCALE GENOMIC DNA]</scope>
</reference>
<evidence type="ECO:0000313" key="1">
    <source>
        <dbReference type="EMBL" id="OGZ26762.1"/>
    </source>
</evidence>
<dbReference type="AlphaFoldDB" id="A0A1G2EMI8"/>
<evidence type="ECO:0000313" key="2">
    <source>
        <dbReference type="Proteomes" id="UP000179122"/>
    </source>
</evidence>
<name>A0A1G2EMI8_9BACT</name>